<feature type="transmembrane region" description="Helical" evidence="1">
    <location>
        <begin position="74"/>
        <end position="100"/>
    </location>
</feature>
<dbReference type="RefSeq" id="WP_093245670.1">
    <property type="nucleotide sequence ID" value="NZ_FNQF01000012.1"/>
</dbReference>
<dbReference type="EMBL" id="FNQF01000012">
    <property type="protein sequence ID" value="SEA73362.1"/>
    <property type="molecule type" value="Genomic_DNA"/>
</dbReference>
<keyword evidence="1" id="KW-0812">Transmembrane</keyword>
<accession>A0A1H4DME9</accession>
<keyword evidence="3" id="KW-1185">Reference proteome</keyword>
<dbReference type="AlphaFoldDB" id="A0A1H4DME9"/>
<proteinExistence type="predicted"/>
<sequence length="200" mass="23787">MDDLELFKKQWQSQDDLPSYKKDDLYQMMHEKSSSIVKWIFIISIIEFAFWIALELLTSSQETDEIIKKMSLNGFYRVSLIINYVVIIGFIVLFFLNYKAIKTTDSTRGLMKNILKTRRTVKAYVWFNILFFSLSFIVSIVMTIKHYINFDTIQFWISIGISIAVLLVIVLLFLLFYRVVYGVLTRRLKRNYNNLKQIEL</sequence>
<dbReference type="Proteomes" id="UP000198820">
    <property type="component" value="Unassembled WGS sequence"/>
</dbReference>
<evidence type="ECO:0000256" key="1">
    <source>
        <dbReference type="SAM" id="Phobius"/>
    </source>
</evidence>
<feature type="transmembrane region" description="Helical" evidence="1">
    <location>
        <begin position="156"/>
        <end position="180"/>
    </location>
</feature>
<dbReference type="STRING" id="908615.SAMN05421540_11216"/>
<keyword evidence="1" id="KW-0472">Membrane</keyword>
<evidence type="ECO:0000313" key="3">
    <source>
        <dbReference type="Proteomes" id="UP000198820"/>
    </source>
</evidence>
<protein>
    <recommendedName>
        <fullName evidence="4">Beta-carotene 15,15'-monooxygenase</fullName>
    </recommendedName>
</protein>
<keyword evidence="1" id="KW-1133">Transmembrane helix</keyword>
<evidence type="ECO:0008006" key="4">
    <source>
        <dbReference type="Google" id="ProtNLM"/>
    </source>
</evidence>
<feature type="transmembrane region" description="Helical" evidence="1">
    <location>
        <begin position="121"/>
        <end position="144"/>
    </location>
</feature>
<organism evidence="2 3">
    <name type="scientific">Psychroflexus halocasei</name>
    <dbReference type="NCBI Taxonomy" id="908615"/>
    <lineage>
        <taxon>Bacteria</taxon>
        <taxon>Pseudomonadati</taxon>
        <taxon>Bacteroidota</taxon>
        <taxon>Flavobacteriia</taxon>
        <taxon>Flavobacteriales</taxon>
        <taxon>Flavobacteriaceae</taxon>
        <taxon>Psychroflexus</taxon>
    </lineage>
</organism>
<name>A0A1H4DME9_9FLAO</name>
<reference evidence="2 3" key="1">
    <citation type="submission" date="2016-10" db="EMBL/GenBank/DDBJ databases">
        <authorList>
            <person name="de Groot N.N."/>
        </authorList>
    </citation>
    <scope>NUCLEOTIDE SEQUENCE [LARGE SCALE GENOMIC DNA]</scope>
    <source>
        <strain evidence="2 3">DSM 23581</strain>
    </source>
</reference>
<evidence type="ECO:0000313" key="2">
    <source>
        <dbReference type="EMBL" id="SEA73362.1"/>
    </source>
</evidence>
<gene>
    <name evidence="2" type="ORF">SAMN05421540_11216</name>
</gene>
<feature type="transmembrane region" description="Helical" evidence="1">
    <location>
        <begin position="36"/>
        <end position="54"/>
    </location>
</feature>